<gene>
    <name evidence="2" type="ORF">GLYMA_08G270400</name>
</gene>
<dbReference type="AlphaFoldDB" id="A0A0R0IZV7"/>
<reference evidence="2" key="3">
    <citation type="submission" date="2018-07" db="EMBL/GenBank/DDBJ databases">
        <title>WGS assembly of Glycine max.</title>
        <authorList>
            <person name="Schmutz J."/>
            <person name="Cannon S."/>
            <person name="Schlueter J."/>
            <person name="Ma J."/>
            <person name="Mitros T."/>
            <person name="Nelson W."/>
            <person name="Hyten D."/>
            <person name="Song Q."/>
            <person name="Thelen J."/>
            <person name="Cheng J."/>
            <person name="Xu D."/>
            <person name="Hellsten U."/>
            <person name="May G."/>
            <person name="Yu Y."/>
            <person name="Sakurai T."/>
            <person name="Umezawa T."/>
            <person name="Bhattacharyya M."/>
            <person name="Sandhu D."/>
            <person name="Valliyodan B."/>
            <person name="Lindquist E."/>
            <person name="Peto M."/>
            <person name="Grant D."/>
            <person name="Shu S."/>
            <person name="Goodstein D."/>
            <person name="Barry K."/>
            <person name="Futrell-Griggs M."/>
            <person name="Abernathy B."/>
            <person name="Du J."/>
            <person name="Tian Z."/>
            <person name="Zhu L."/>
            <person name="Gill N."/>
            <person name="Joshi T."/>
            <person name="Libault M."/>
            <person name="Sethuraman A."/>
            <person name="Zhang X."/>
            <person name="Shinozaki K."/>
            <person name="Nguyen H."/>
            <person name="Wing R."/>
            <person name="Cregan P."/>
            <person name="Specht J."/>
            <person name="Grimwood J."/>
            <person name="Rokhsar D."/>
            <person name="Stacey G."/>
            <person name="Shoemaker R."/>
            <person name="Jackson S."/>
        </authorList>
    </citation>
    <scope>NUCLEOTIDE SEQUENCE</scope>
    <source>
        <tissue evidence="2">Callus</tissue>
    </source>
</reference>
<feature type="compositionally biased region" description="Basic and acidic residues" evidence="1">
    <location>
        <begin position="130"/>
        <end position="156"/>
    </location>
</feature>
<dbReference type="GO" id="GO:0009786">
    <property type="term" value="P:regulation of asymmetric cell division"/>
    <property type="evidence" value="ECO:0000318"/>
    <property type="project" value="GO_Central"/>
</dbReference>
<feature type="region of interest" description="Disordered" evidence="1">
    <location>
        <begin position="188"/>
        <end position="212"/>
    </location>
</feature>
<dbReference type="PANTHER" id="PTHR33914">
    <property type="entry name" value="18S PRE-RIBOSOMAL ASSEMBLY PROTEIN GAR2-LIKE PROTEIN"/>
    <property type="match status" value="1"/>
</dbReference>
<evidence type="ECO:0000313" key="2">
    <source>
        <dbReference type="EMBL" id="KRH45419.1"/>
    </source>
</evidence>
<dbReference type="InterPro" id="IPR040378">
    <property type="entry name" value="BASL"/>
</dbReference>
<protein>
    <submittedName>
        <fullName evidence="2 3">Uncharacterized protein</fullName>
    </submittedName>
</protein>
<dbReference type="EnsemblPlants" id="KRH45419">
    <property type="protein sequence ID" value="KRH45419"/>
    <property type="gene ID" value="GLYMA_08G270400"/>
</dbReference>
<keyword evidence="4" id="KW-1185">Reference proteome</keyword>
<dbReference type="FunCoup" id="A0A0R0IZV7">
    <property type="interactions" value="1551"/>
</dbReference>
<feature type="compositionally biased region" description="Polar residues" evidence="1">
    <location>
        <begin position="193"/>
        <end position="212"/>
    </location>
</feature>
<sequence>MDKSVTESEAELVICHKETSYNIIKDTWVDEGYPTKDKIFIRTKVDEKIYKIYSWNCENKETVKDNIGINVLNPLAKEEPDQSKDLMQQDEDATRKLADNVYNEIVVPEDKILLQKLDIKRSRTSGFEGDEIKQNHAKVASEPEFHSQSEKSKNEIEDAVLSSPASESNIDIHDTSSFLQENGSITHRFDHSASGTSGKEESSQVSDCNCGQTQNADVKSDDYGVTNQVHQRLCELSFSSIGYSGPLPFSGSISLRSDRSIDSTWSFAFPILQPEFNNRGIAGSSGIGGSIFFAVNSERLFPIAI</sequence>
<name>A0A0R0IZV7_SOYBN</name>
<evidence type="ECO:0000313" key="3">
    <source>
        <dbReference type="EnsemblPlants" id="KRH45419"/>
    </source>
</evidence>
<evidence type="ECO:0000256" key="1">
    <source>
        <dbReference type="SAM" id="MobiDB-lite"/>
    </source>
</evidence>
<dbReference type="Proteomes" id="UP000008827">
    <property type="component" value="Chromosome 8"/>
</dbReference>
<organism evidence="2">
    <name type="scientific">Glycine max</name>
    <name type="common">Soybean</name>
    <name type="synonym">Glycine hispida</name>
    <dbReference type="NCBI Taxonomy" id="3847"/>
    <lineage>
        <taxon>Eukaryota</taxon>
        <taxon>Viridiplantae</taxon>
        <taxon>Streptophyta</taxon>
        <taxon>Embryophyta</taxon>
        <taxon>Tracheophyta</taxon>
        <taxon>Spermatophyta</taxon>
        <taxon>Magnoliopsida</taxon>
        <taxon>eudicotyledons</taxon>
        <taxon>Gunneridae</taxon>
        <taxon>Pentapetalae</taxon>
        <taxon>rosids</taxon>
        <taxon>fabids</taxon>
        <taxon>Fabales</taxon>
        <taxon>Fabaceae</taxon>
        <taxon>Papilionoideae</taxon>
        <taxon>50 kb inversion clade</taxon>
        <taxon>NPAAA clade</taxon>
        <taxon>indigoferoid/millettioid clade</taxon>
        <taxon>Phaseoleae</taxon>
        <taxon>Glycine</taxon>
        <taxon>Glycine subgen. Soja</taxon>
    </lineage>
</organism>
<feature type="region of interest" description="Disordered" evidence="1">
    <location>
        <begin position="128"/>
        <end position="170"/>
    </location>
</feature>
<dbReference type="Gramene" id="KRH45419">
    <property type="protein sequence ID" value="KRH45419"/>
    <property type="gene ID" value="GLYMA_08G270400"/>
</dbReference>
<dbReference type="InParanoid" id="A0A0R0IZV7"/>
<dbReference type="PANTHER" id="PTHR33914:SF2">
    <property type="entry name" value="OS02G0582100 PROTEIN"/>
    <property type="match status" value="1"/>
</dbReference>
<reference evidence="2 3" key="1">
    <citation type="journal article" date="2010" name="Nature">
        <title>Genome sequence of the palaeopolyploid soybean.</title>
        <authorList>
            <person name="Schmutz J."/>
            <person name="Cannon S.B."/>
            <person name="Schlueter J."/>
            <person name="Ma J."/>
            <person name="Mitros T."/>
            <person name="Nelson W."/>
            <person name="Hyten D.L."/>
            <person name="Song Q."/>
            <person name="Thelen J.J."/>
            <person name="Cheng J."/>
            <person name="Xu D."/>
            <person name="Hellsten U."/>
            <person name="May G.D."/>
            <person name="Yu Y."/>
            <person name="Sakurai T."/>
            <person name="Umezawa T."/>
            <person name="Bhattacharyya M.K."/>
            <person name="Sandhu D."/>
            <person name="Valliyodan B."/>
            <person name="Lindquist E."/>
            <person name="Peto M."/>
            <person name="Grant D."/>
            <person name="Shu S."/>
            <person name="Goodstein D."/>
            <person name="Barry K."/>
            <person name="Futrell-Griggs M."/>
            <person name="Abernathy B."/>
            <person name="Du J."/>
            <person name="Tian Z."/>
            <person name="Zhu L."/>
            <person name="Gill N."/>
            <person name="Joshi T."/>
            <person name="Libault M."/>
            <person name="Sethuraman A."/>
            <person name="Zhang X.-C."/>
            <person name="Shinozaki K."/>
            <person name="Nguyen H.T."/>
            <person name="Wing R.A."/>
            <person name="Cregan P."/>
            <person name="Specht J."/>
            <person name="Grimwood J."/>
            <person name="Rokhsar D."/>
            <person name="Stacey G."/>
            <person name="Shoemaker R.C."/>
            <person name="Jackson S.A."/>
        </authorList>
    </citation>
    <scope>NUCLEOTIDE SEQUENCE</scope>
    <source>
        <strain evidence="3">cv. Williams 82</strain>
        <tissue evidence="2">Callus</tissue>
    </source>
</reference>
<evidence type="ECO:0000313" key="4">
    <source>
        <dbReference type="Proteomes" id="UP000008827"/>
    </source>
</evidence>
<accession>A0A0R0IZV7</accession>
<dbReference type="EMBL" id="CM000841">
    <property type="protein sequence ID" value="KRH45419.1"/>
    <property type="molecule type" value="Genomic_DNA"/>
</dbReference>
<proteinExistence type="predicted"/>
<reference evidence="3" key="2">
    <citation type="submission" date="2018-02" db="UniProtKB">
        <authorList>
            <consortium name="EnsemblPlants"/>
        </authorList>
    </citation>
    <scope>IDENTIFICATION</scope>
    <source>
        <strain evidence="3">Williams 82</strain>
    </source>
</reference>